<sequence length="156" mass="17542">MLINNLSRHSTGAQVRSDCTRITRPGPEPRRPDAVQEPHQAIILRPPHKRAPNAVKQRLFVTQSITPPGSPTPLRHQHPTHVRFELFHEHPHQMHVPAPHRLTDCASPAVRQNADFGPSREQKRDDLHVPNPALAHHRVLQRPECDGGSGSFHRGA</sequence>
<reference evidence="2 3" key="1">
    <citation type="journal article" date="2015" name="Genome Biol. Evol.">
        <title>Phylogenomic analyses indicate that early fungi evolved digesting cell walls of algal ancestors of land plants.</title>
        <authorList>
            <person name="Chang Y."/>
            <person name="Wang S."/>
            <person name="Sekimoto S."/>
            <person name="Aerts A.L."/>
            <person name="Choi C."/>
            <person name="Clum A."/>
            <person name="LaButti K.M."/>
            <person name="Lindquist E.A."/>
            <person name="Yee Ngan C."/>
            <person name="Ohm R.A."/>
            <person name="Salamov A.A."/>
            <person name="Grigoriev I.V."/>
            <person name="Spatafora J.W."/>
            <person name="Berbee M.L."/>
        </authorList>
    </citation>
    <scope>NUCLEOTIDE SEQUENCE [LARGE SCALE GENOMIC DNA]</scope>
    <source>
        <strain evidence="2 3">JEL478</strain>
    </source>
</reference>
<accession>A0A139ALS4</accession>
<name>A0A139ALS4_GONPJ</name>
<dbReference type="EMBL" id="KQ965747">
    <property type="protein sequence ID" value="KXS17453.1"/>
    <property type="molecule type" value="Genomic_DNA"/>
</dbReference>
<feature type="compositionally biased region" description="Polar residues" evidence="1">
    <location>
        <begin position="1"/>
        <end position="14"/>
    </location>
</feature>
<feature type="region of interest" description="Disordered" evidence="1">
    <location>
        <begin position="1"/>
        <end position="39"/>
    </location>
</feature>
<organism evidence="2 3">
    <name type="scientific">Gonapodya prolifera (strain JEL478)</name>
    <name type="common">Monoblepharis prolifera</name>
    <dbReference type="NCBI Taxonomy" id="1344416"/>
    <lineage>
        <taxon>Eukaryota</taxon>
        <taxon>Fungi</taxon>
        <taxon>Fungi incertae sedis</taxon>
        <taxon>Chytridiomycota</taxon>
        <taxon>Chytridiomycota incertae sedis</taxon>
        <taxon>Monoblepharidomycetes</taxon>
        <taxon>Monoblepharidales</taxon>
        <taxon>Gonapodyaceae</taxon>
        <taxon>Gonapodya</taxon>
    </lineage>
</organism>
<feature type="region of interest" description="Disordered" evidence="1">
    <location>
        <begin position="133"/>
        <end position="156"/>
    </location>
</feature>
<evidence type="ECO:0000256" key="1">
    <source>
        <dbReference type="SAM" id="MobiDB-lite"/>
    </source>
</evidence>
<dbReference type="AlphaFoldDB" id="A0A139ALS4"/>
<keyword evidence="3" id="KW-1185">Reference proteome</keyword>
<gene>
    <name evidence="2" type="ORF">M427DRAFT_54722</name>
</gene>
<protein>
    <submittedName>
        <fullName evidence="2">Uncharacterized protein</fullName>
    </submittedName>
</protein>
<feature type="compositionally biased region" description="Basic and acidic residues" evidence="1">
    <location>
        <begin position="27"/>
        <end position="36"/>
    </location>
</feature>
<dbReference type="Proteomes" id="UP000070544">
    <property type="component" value="Unassembled WGS sequence"/>
</dbReference>
<evidence type="ECO:0000313" key="3">
    <source>
        <dbReference type="Proteomes" id="UP000070544"/>
    </source>
</evidence>
<proteinExistence type="predicted"/>
<evidence type="ECO:0000313" key="2">
    <source>
        <dbReference type="EMBL" id="KXS17453.1"/>
    </source>
</evidence>